<name>A0A6J2JN83_BOMMA</name>
<dbReference type="GO" id="GO:0016614">
    <property type="term" value="F:oxidoreductase activity, acting on CH-OH group of donors"/>
    <property type="evidence" value="ECO:0007669"/>
    <property type="project" value="InterPro"/>
</dbReference>
<sequence>MASQTWTPPDISEVCPDQIAPLTQCSQIGFMYLSLLAQLFGNSYDRQIYKNPYRDYGGSRSSDYARGIPLGPVVDSGIDKSHTAVGPLLKMDFSIDHNSEIHSREPADSHAYSGSPFHSKPDVFDFQKPDFKFSSFDSPVFDFNYVSKRFADAEAADSKVSVREKKVTKKESRKKREARVEEYDFIVVGAGSAGCVVANRLSEVKKWKVLLLEAGPEEPDVTSVPGFAPALARSNIDWNYRTQPEELTCRAQRGQTCAWYSGRVMGGSSAINYLVYMRGNKKDYDDWAALGNSGWTYEEVLPYFKKSENNRDIEAMDKKYHGVNGPLNVERFSYVDDNVVMLVNAFNETGLPLVDFNGQQQIGTMTAQTTSANGKRVSTNTAFIKPIRKKRTNLTVRTNARVTKILIERHKKMANGVKYIKNNVWYKVYARKEVILSAGALNSPKILMLSGIGPKDVLEALNIFVIKDLKVGHNLQDHVTTNAMLMSLTNKTSTTIPANQIINQVKEYYKTRNRNHPLSATGPLQLTAFMRTKFADKDESLPDIQVHFDGRNSKEFYSDPTNYLETNVLPFSYYDSINVRPILLVPESKGYLTLNKTHPVFGQPLIYSRFFTVKKDMDTLVAALKSITELERTKSFRENGVKFIRNTVSACKPYKWGSYKYFACLFTRYTSTIFHPSGTCKMGPSDDLEAVVNPKLEVYGIKHLRVADASIMPRIVRGNTNAPVIMIGEKISDLIKDRWKDCTD</sequence>
<dbReference type="GO" id="GO:0050660">
    <property type="term" value="F:flavin adenine dinucleotide binding"/>
    <property type="evidence" value="ECO:0007669"/>
    <property type="project" value="InterPro"/>
</dbReference>
<dbReference type="InterPro" id="IPR036188">
    <property type="entry name" value="FAD/NAD-bd_sf"/>
</dbReference>
<dbReference type="InterPro" id="IPR012132">
    <property type="entry name" value="GMC_OxRdtase"/>
</dbReference>
<dbReference type="PROSITE" id="PS00624">
    <property type="entry name" value="GMC_OXRED_2"/>
    <property type="match status" value="1"/>
</dbReference>
<accession>A0A6J2JN83</accession>
<dbReference type="PANTHER" id="PTHR11552">
    <property type="entry name" value="GLUCOSE-METHANOL-CHOLINE GMC OXIDOREDUCTASE"/>
    <property type="match status" value="1"/>
</dbReference>
<evidence type="ECO:0000256" key="1">
    <source>
        <dbReference type="ARBA" id="ARBA00010790"/>
    </source>
</evidence>
<dbReference type="InterPro" id="IPR007867">
    <property type="entry name" value="GMC_OxRtase_C"/>
</dbReference>
<dbReference type="RefSeq" id="XP_028031156.1">
    <property type="nucleotide sequence ID" value="XM_028175355.1"/>
</dbReference>
<comment type="similarity">
    <text evidence="1">Belongs to the GMC oxidoreductase family.</text>
</comment>
<keyword evidence="3" id="KW-1185">Reference proteome</keyword>
<gene>
    <name evidence="4" type="primary">LOC114243754</name>
</gene>
<evidence type="ECO:0000313" key="3">
    <source>
        <dbReference type="Proteomes" id="UP000504629"/>
    </source>
</evidence>
<dbReference type="InterPro" id="IPR000172">
    <property type="entry name" value="GMC_OxRdtase_N"/>
</dbReference>
<dbReference type="PANTHER" id="PTHR11552:SF154">
    <property type="entry name" value="FI04917P"/>
    <property type="match status" value="1"/>
</dbReference>
<organism evidence="3 4">
    <name type="scientific">Bombyx mandarina</name>
    <name type="common">Wild silk moth</name>
    <name type="synonym">Wild silkworm</name>
    <dbReference type="NCBI Taxonomy" id="7092"/>
    <lineage>
        <taxon>Eukaryota</taxon>
        <taxon>Metazoa</taxon>
        <taxon>Ecdysozoa</taxon>
        <taxon>Arthropoda</taxon>
        <taxon>Hexapoda</taxon>
        <taxon>Insecta</taxon>
        <taxon>Pterygota</taxon>
        <taxon>Neoptera</taxon>
        <taxon>Endopterygota</taxon>
        <taxon>Lepidoptera</taxon>
        <taxon>Glossata</taxon>
        <taxon>Ditrysia</taxon>
        <taxon>Bombycoidea</taxon>
        <taxon>Bombycidae</taxon>
        <taxon>Bombycinae</taxon>
        <taxon>Bombyx</taxon>
    </lineage>
</organism>
<dbReference type="Proteomes" id="UP000504629">
    <property type="component" value="Unplaced"/>
</dbReference>
<dbReference type="SUPFAM" id="SSF54373">
    <property type="entry name" value="FAD-linked reductases, C-terminal domain"/>
    <property type="match status" value="1"/>
</dbReference>
<feature type="domain" description="Glucose-methanol-choline oxidoreductase N-terminal" evidence="2">
    <location>
        <begin position="439"/>
        <end position="453"/>
    </location>
</feature>
<reference evidence="4" key="1">
    <citation type="submission" date="2025-08" db="UniProtKB">
        <authorList>
            <consortium name="RefSeq"/>
        </authorList>
    </citation>
    <scope>IDENTIFICATION</scope>
    <source>
        <tissue evidence="4">Silk gland</tissue>
    </source>
</reference>
<dbReference type="AlphaFoldDB" id="A0A6J2JN83"/>
<protein>
    <submittedName>
        <fullName evidence="4">Glucose dehydrogenase [FAD, quinone]-like</fullName>
    </submittedName>
</protein>
<dbReference type="Pfam" id="PF00732">
    <property type="entry name" value="GMC_oxred_N"/>
    <property type="match status" value="1"/>
</dbReference>
<evidence type="ECO:0000259" key="2">
    <source>
        <dbReference type="PROSITE" id="PS00624"/>
    </source>
</evidence>
<dbReference type="GeneID" id="114243754"/>
<evidence type="ECO:0000313" key="4">
    <source>
        <dbReference type="RefSeq" id="XP_028031156.1"/>
    </source>
</evidence>
<dbReference type="OrthoDB" id="269227at2759"/>
<dbReference type="KEGG" id="bman:114243754"/>
<proteinExistence type="inferred from homology"/>
<dbReference type="SUPFAM" id="SSF51905">
    <property type="entry name" value="FAD/NAD(P)-binding domain"/>
    <property type="match status" value="1"/>
</dbReference>
<dbReference type="Gene3D" id="3.50.50.60">
    <property type="entry name" value="FAD/NAD(P)-binding domain"/>
    <property type="match status" value="1"/>
</dbReference>
<dbReference type="Pfam" id="PF05199">
    <property type="entry name" value="GMC_oxred_C"/>
    <property type="match status" value="1"/>
</dbReference>
<dbReference type="Gene3D" id="3.30.560.10">
    <property type="entry name" value="Glucose Oxidase, domain 3"/>
    <property type="match status" value="1"/>
</dbReference>